<evidence type="ECO:0000313" key="1">
    <source>
        <dbReference type="EMBL" id="SVA31088.1"/>
    </source>
</evidence>
<organism evidence="1">
    <name type="scientific">marine metagenome</name>
    <dbReference type="NCBI Taxonomy" id="408172"/>
    <lineage>
        <taxon>unclassified sequences</taxon>
        <taxon>metagenomes</taxon>
        <taxon>ecological metagenomes</taxon>
    </lineage>
</organism>
<reference evidence="1" key="1">
    <citation type="submission" date="2018-05" db="EMBL/GenBank/DDBJ databases">
        <authorList>
            <person name="Lanie J.A."/>
            <person name="Ng W.-L."/>
            <person name="Kazmierczak K.M."/>
            <person name="Andrzejewski T.M."/>
            <person name="Davidsen T.M."/>
            <person name="Wayne K.J."/>
            <person name="Tettelin H."/>
            <person name="Glass J.I."/>
            <person name="Rusch D."/>
            <person name="Podicherti R."/>
            <person name="Tsui H.-C.T."/>
            <person name="Winkler M.E."/>
        </authorList>
    </citation>
    <scope>NUCLEOTIDE SEQUENCE</scope>
</reference>
<accession>A0A381UTY4</accession>
<protein>
    <submittedName>
        <fullName evidence="1">Uncharacterized protein</fullName>
    </submittedName>
</protein>
<sequence>MHKKLYIVEELLSYIFFVSKDMGS</sequence>
<dbReference type="AlphaFoldDB" id="A0A381UTY4"/>
<gene>
    <name evidence="1" type="ORF">METZ01_LOCUS83942</name>
</gene>
<dbReference type="EMBL" id="UINC01007041">
    <property type="protein sequence ID" value="SVA31088.1"/>
    <property type="molecule type" value="Genomic_DNA"/>
</dbReference>
<proteinExistence type="predicted"/>
<name>A0A381UTY4_9ZZZZ</name>